<sequence>IINTRGTTEPQHESVGFQIMNRNIHSQRPGGKTYSTVYFADTVHNPAIGTEDILKHLNSTLNSSPDECFIVQGYSQGAAATVGALPYITGAAFDAVKGVFLIGNPLHKAAPACNVDINGGTSTLDVNGAFIFPNTTLRVPDSWVSKTLDVGNFGDGVCDSTHGKGITVEHYDYITNFSVQGIGAGFALRQLTGAAEGCE</sequence>
<reference evidence="3 4" key="1">
    <citation type="submission" date="2016-03" db="EMBL/GenBank/DDBJ databases">
        <title>Fine-scale spatial genetic structure of a fungal parasite of coffee scale insects.</title>
        <authorList>
            <person name="Jackson D."/>
            <person name="Zemenick K.A."/>
            <person name="Malloure B."/>
            <person name="Quandt C.A."/>
            <person name="James T.Y."/>
        </authorList>
    </citation>
    <scope>NUCLEOTIDE SEQUENCE [LARGE SCALE GENOMIC DNA]</scope>
    <source>
        <strain evidence="3 4">UM487</strain>
    </source>
</reference>
<evidence type="ECO:0008006" key="5">
    <source>
        <dbReference type="Google" id="ProtNLM"/>
    </source>
</evidence>
<dbReference type="Gene3D" id="3.40.50.1820">
    <property type="entry name" value="alpha/beta hydrolase"/>
    <property type="match status" value="1"/>
</dbReference>
<comment type="caution">
    <text evidence="3">The sequence shown here is derived from an EMBL/GenBank/DDBJ whole genome shotgun (WGS) entry which is preliminary data.</text>
</comment>
<dbReference type="AlphaFoldDB" id="A0A179I8K1"/>
<dbReference type="Pfam" id="PF01083">
    <property type="entry name" value="Cutinase"/>
    <property type="match status" value="1"/>
</dbReference>
<evidence type="ECO:0000256" key="1">
    <source>
        <dbReference type="ARBA" id="ARBA00022801"/>
    </source>
</evidence>
<dbReference type="SMART" id="SM01110">
    <property type="entry name" value="Cutinase"/>
    <property type="match status" value="1"/>
</dbReference>
<dbReference type="EMBL" id="LUKN01003067">
    <property type="protein sequence ID" value="OAQ98089.1"/>
    <property type="molecule type" value="Genomic_DNA"/>
</dbReference>
<dbReference type="InterPro" id="IPR000675">
    <property type="entry name" value="Cutinase/axe"/>
</dbReference>
<evidence type="ECO:0000313" key="4">
    <source>
        <dbReference type="Proteomes" id="UP000243081"/>
    </source>
</evidence>
<dbReference type="GO" id="GO:0052689">
    <property type="term" value="F:carboxylic ester hydrolase activity"/>
    <property type="evidence" value="ECO:0007669"/>
    <property type="project" value="UniProtKB-ARBA"/>
</dbReference>
<name>A0A179I8K1_CORDF</name>
<keyword evidence="4" id="KW-1185">Reference proteome</keyword>
<dbReference type="Proteomes" id="UP000243081">
    <property type="component" value="Unassembled WGS sequence"/>
</dbReference>
<dbReference type="InterPro" id="IPR029058">
    <property type="entry name" value="AB_hydrolase_fold"/>
</dbReference>
<accession>A0A179I8K1</accession>
<feature type="non-terminal residue" evidence="3">
    <location>
        <position position="1"/>
    </location>
</feature>
<evidence type="ECO:0000313" key="3">
    <source>
        <dbReference type="EMBL" id="OAQ98089.1"/>
    </source>
</evidence>
<proteinExistence type="predicted"/>
<dbReference type="PANTHER" id="PTHR33630:SF9">
    <property type="entry name" value="CUTINASE 4"/>
    <property type="match status" value="1"/>
</dbReference>
<organism evidence="3 4">
    <name type="scientific">Cordyceps confragosa</name>
    <name type="common">Lecanicillium lecanii</name>
    <dbReference type="NCBI Taxonomy" id="2714763"/>
    <lineage>
        <taxon>Eukaryota</taxon>
        <taxon>Fungi</taxon>
        <taxon>Dikarya</taxon>
        <taxon>Ascomycota</taxon>
        <taxon>Pezizomycotina</taxon>
        <taxon>Sordariomycetes</taxon>
        <taxon>Hypocreomycetidae</taxon>
        <taxon>Hypocreales</taxon>
        <taxon>Cordycipitaceae</taxon>
        <taxon>Akanthomyces</taxon>
    </lineage>
</organism>
<dbReference type="PANTHER" id="PTHR33630">
    <property type="entry name" value="CUTINASE RV1984C-RELATED-RELATED"/>
    <property type="match status" value="1"/>
</dbReference>
<evidence type="ECO:0000256" key="2">
    <source>
        <dbReference type="ARBA" id="ARBA00023157"/>
    </source>
</evidence>
<protein>
    <recommendedName>
        <fullName evidence="5">Cutinase</fullName>
    </recommendedName>
</protein>
<dbReference type="OrthoDB" id="3225429at2759"/>
<keyword evidence="1" id="KW-0378">Hydrolase</keyword>
<gene>
    <name evidence="3" type="ORF">LLEC1_06708</name>
</gene>
<keyword evidence="2" id="KW-1015">Disulfide bond</keyword>
<dbReference type="SUPFAM" id="SSF53474">
    <property type="entry name" value="alpha/beta-Hydrolases"/>
    <property type="match status" value="1"/>
</dbReference>